<name>A0ABW4BEX5_9LACO</name>
<dbReference type="Pfam" id="PF07470">
    <property type="entry name" value="Glyco_hydro_88"/>
    <property type="match status" value="1"/>
</dbReference>
<evidence type="ECO:0000256" key="1">
    <source>
        <dbReference type="ARBA" id="ARBA00022801"/>
    </source>
</evidence>
<dbReference type="Proteomes" id="UP001597199">
    <property type="component" value="Unassembled WGS sequence"/>
</dbReference>
<dbReference type="PANTHER" id="PTHR36845">
    <property type="entry name" value="HYDROLASE, PUTATIVE (AFU_ORTHOLOGUE AFUA_7G05090)-RELATED"/>
    <property type="match status" value="1"/>
</dbReference>
<dbReference type="InterPro" id="IPR052369">
    <property type="entry name" value="UG_Glycosaminoglycan_Hydrolase"/>
</dbReference>
<dbReference type="InterPro" id="IPR012341">
    <property type="entry name" value="6hp_glycosidase-like_sf"/>
</dbReference>
<evidence type="ECO:0000313" key="3">
    <source>
        <dbReference type="EMBL" id="MFD1398844.1"/>
    </source>
</evidence>
<dbReference type="PANTHER" id="PTHR36845:SF1">
    <property type="entry name" value="HYDROLASE, PUTATIVE (AFU_ORTHOLOGUE AFUA_7G05090)-RELATED"/>
    <property type="match status" value="1"/>
</dbReference>
<organism evidence="3 4">
    <name type="scientific">Lacticaseibacillus suilingensis</name>
    <dbReference type="NCBI Taxonomy" id="2799577"/>
    <lineage>
        <taxon>Bacteria</taxon>
        <taxon>Bacillati</taxon>
        <taxon>Bacillota</taxon>
        <taxon>Bacilli</taxon>
        <taxon>Lactobacillales</taxon>
        <taxon>Lactobacillaceae</taxon>
        <taxon>Lacticaseibacillus</taxon>
    </lineage>
</organism>
<dbReference type="RefSeq" id="WP_204118540.1">
    <property type="nucleotide sequence ID" value="NZ_BOLV01000005.1"/>
</dbReference>
<comment type="caution">
    <text evidence="3">The sequence shown here is derived from an EMBL/GenBank/DDBJ whole genome shotgun (WGS) entry which is preliminary data.</text>
</comment>
<proteinExistence type="inferred from homology"/>
<dbReference type="Gene3D" id="1.50.10.10">
    <property type="match status" value="1"/>
</dbReference>
<evidence type="ECO:0000313" key="4">
    <source>
        <dbReference type="Proteomes" id="UP001597199"/>
    </source>
</evidence>
<dbReference type="InterPro" id="IPR008928">
    <property type="entry name" value="6-hairpin_glycosidase_sf"/>
</dbReference>
<dbReference type="GO" id="GO:0016787">
    <property type="term" value="F:hydrolase activity"/>
    <property type="evidence" value="ECO:0007669"/>
    <property type="project" value="UniProtKB-KW"/>
</dbReference>
<evidence type="ECO:0000256" key="2">
    <source>
        <dbReference type="ARBA" id="ARBA00038358"/>
    </source>
</evidence>
<keyword evidence="4" id="KW-1185">Reference proteome</keyword>
<gene>
    <name evidence="3" type="ORF">ACFQ41_05935</name>
</gene>
<reference evidence="4" key="1">
    <citation type="journal article" date="2019" name="Int. J. Syst. Evol. Microbiol.">
        <title>The Global Catalogue of Microorganisms (GCM) 10K type strain sequencing project: providing services to taxonomists for standard genome sequencing and annotation.</title>
        <authorList>
            <consortium name="The Broad Institute Genomics Platform"/>
            <consortium name="The Broad Institute Genome Sequencing Center for Infectious Disease"/>
            <person name="Wu L."/>
            <person name="Ma J."/>
        </authorList>
    </citation>
    <scope>NUCLEOTIDE SEQUENCE [LARGE SCALE GENOMIC DNA]</scope>
    <source>
        <strain evidence="4">CCM 9110</strain>
    </source>
</reference>
<accession>A0ABW4BEX5</accession>
<dbReference type="InterPro" id="IPR010905">
    <property type="entry name" value="Glyco_hydro_88"/>
</dbReference>
<dbReference type="EMBL" id="JBHTOA010000025">
    <property type="protein sequence ID" value="MFD1398844.1"/>
    <property type="molecule type" value="Genomic_DNA"/>
</dbReference>
<sequence length="395" mass="44980">MTQINLEPVQDPQRFLDQPLLSQAEIDEAIAAVIAKVEHNILKLGETFPSSSTKNSSYEPTKNVEWTTGFWTGILWLAYEATHDERFRQLAEKNVQSFKYRIDHEIDVDHHDLGFLYSPSCVSAYKLTGNPVAKAAALEAADKLMTRYNPKGEFIQAWGPKGSAENYRLIVDAMLNIPLLFWASEETGKPEYRDVAAKHYATTLKYAIRPDASAFHTFYFDPETGKPLGGKTRQGYADDSSWARGQSWLIYGIALNYTRLQDHADVQTFKAVTNYFLNRLPEDLVSYWDLIFHDGDWQSKDSSATAIAVCGIKQMEGFLAEGDELKPLYQHAASAMMRSLINNYTAEQTTGITALLNHGVYSWHSGRGVDEGNLWGDYFYLEALIRYKKQWQMYW</sequence>
<dbReference type="SUPFAM" id="SSF48208">
    <property type="entry name" value="Six-hairpin glycosidases"/>
    <property type="match status" value="1"/>
</dbReference>
<protein>
    <submittedName>
        <fullName evidence="3">Glycoside hydrolase family 88 protein</fullName>
    </submittedName>
</protein>
<keyword evidence="1 3" id="KW-0378">Hydrolase</keyword>
<comment type="similarity">
    <text evidence="2">Belongs to the glycosyl hydrolase 88 family.</text>
</comment>